<evidence type="ECO:0000256" key="9">
    <source>
        <dbReference type="ARBA" id="ARBA00022840"/>
    </source>
</evidence>
<comment type="catalytic activity">
    <reaction evidence="12 14">
        <text>ATP + (deoxyribonucleotide)n-3'-hydroxyl + 5'-phospho-(deoxyribonucleotide)m = (deoxyribonucleotide)n+m + AMP + diphosphate.</text>
        <dbReference type="EC" id="6.5.1.1"/>
    </reaction>
</comment>
<proteinExistence type="inferred from homology"/>
<dbReference type="Gene3D" id="1.10.3260.10">
    <property type="entry name" value="DNA ligase, ATP-dependent, N-terminal domain"/>
    <property type="match status" value="1"/>
</dbReference>
<keyword evidence="9 14" id="KW-0067">ATP-binding</keyword>
<dbReference type="Pfam" id="PF07522">
    <property type="entry name" value="DRMBL"/>
    <property type="match status" value="1"/>
</dbReference>
<dbReference type="SUPFAM" id="SSF56281">
    <property type="entry name" value="Metallo-hydrolase/oxidoreductase"/>
    <property type="match status" value="1"/>
</dbReference>
<keyword evidence="3" id="KW-0235">DNA replication</keyword>
<feature type="region of interest" description="Disordered" evidence="16">
    <location>
        <begin position="666"/>
        <end position="701"/>
    </location>
</feature>
<dbReference type="OrthoDB" id="206088at2759"/>
<feature type="domain" description="UBZ4-type" evidence="18">
    <location>
        <begin position="551"/>
        <end position="578"/>
    </location>
</feature>
<dbReference type="EMBL" id="BNJQ01000005">
    <property type="protein sequence ID" value="GHP03565.1"/>
    <property type="molecule type" value="Genomic_DNA"/>
</dbReference>
<dbReference type="PANTHER" id="PTHR45674">
    <property type="entry name" value="DNA LIGASE 1/3 FAMILY MEMBER"/>
    <property type="match status" value="1"/>
</dbReference>
<accession>A0A830H9C1</accession>
<evidence type="ECO:0000256" key="5">
    <source>
        <dbReference type="ARBA" id="ARBA00022741"/>
    </source>
</evidence>
<evidence type="ECO:0000256" key="1">
    <source>
        <dbReference type="ARBA" id="ARBA00007572"/>
    </source>
</evidence>
<dbReference type="GO" id="GO:0071897">
    <property type="term" value="P:DNA biosynthetic process"/>
    <property type="evidence" value="ECO:0007669"/>
    <property type="project" value="InterPro"/>
</dbReference>
<keyword evidence="20" id="KW-1185">Reference proteome</keyword>
<dbReference type="SUPFAM" id="SSF56091">
    <property type="entry name" value="DNA ligase/mRNA capping enzyme, catalytic domain"/>
    <property type="match status" value="1"/>
</dbReference>
<evidence type="ECO:0000313" key="19">
    <source>
        <dbReference type="EMBL" id="GHP03565.1"/>
    </source>
</evidence>
<gene>
    <name evidence="19" type="ORF">PPROV_000232000</name>
</gene>
<dbReference type="Gene3D" id="3.30.160.60">
    <property type="entry name" value="Classic Zinc Finger"/>
    <property type="match status" value="1"/>
</dbReference>
<evidence type="ECO:0000256" key="2">
    <source>
        <dbReference type="ARBA" id="ARBA00022598"/>
    </source>
</evidence>
<sequence length="1427" mass="155698">MSGPRVGPEIPGPLREQILRCIPARHGENDFQPRTRFLPNIFVLPPTDYSRHAVRSRMNSRDVHSKLIPASPFVVDGFKVISCSEVQRKKYVFVLTHFHADHYTGLDDAWNHGPIYCTPVTAKLVALRLKVRADFLVPLPIGETAQIDGWTLRFADANHCPGAAQAVFVQSEQAAAEEGRASRPRKYVHCGDMRACDAMQTDDALQSCRGCDAVFLDTTYAAPKHTFPPQSEAIEYCARIVQEAFAKPPDERPLVLVSAYTIGKERILLEIAKRCNVQIGVDRRRHATLRRIDLPEDELAHFVAEEWGRRDGGDEDNNNNNSNNSNNNNNNNNNNDDDEKEGEKSLATTMRTATGDAPVRIVPMDALGETFPYFQPNWDNCDLAARATGAQGVLGIVPSGWMLGKKGKSPYSQVSKGNHTIHLVPYSEHSSFTELREYVKFLRPVEVRPTVFADEGDRRRIVARFRDLVDTTSAKQFFLQGMAKQAVTEPQMTNDVVNIDDLDDDDDADAGADEMEEEEEQQEGRQDSPATMDMASHHPAAETSLRQERPDVACPVCQRMISPNAINAHVASCLNRHGQGDAASSPPAAKKRGRSQQVPPKPAAPKPAAPKPAAPKPAAPKPISPKPAVAAEVDAPPLVIAASSPSSPPTKRAKQATLATFFGASAPSKSAPNVEAPSKAHSDNVKKVSSTPPAQQTQQVDVVHSPTIARAASSIGATAQDADDEDEEVREGHLQLSAEVFEPGKHAPSPIHVPPTARSLPYLHLSRAYRLISAERGRLKTVNMLTNTFHAVIELTPQDVLCAVQLTMNDVDGAVASMDDGGGDEQQTKLQVGGGAVSAAIIDATGASQAQLRKLYREHGDIGDVVYALRTRQTTLGRPKPLTVRGVADAFRELASYSGQGSALKKRGVLLRMLRASRQDECRFLARTAIRHLRIGATATLVLTSLGRAACYASKRASARDTNESENGDEDISISVPEEELSSWSEALLDAYHIYPNLAEIVPALLEGGKEAVQALAVVHPGTPMQPMLAKVARSVDEVMNKLATPEGAGGFVAQFKYDGMRCQLHILCDGTVKLFSRNCENFSQMWPELVSLASSWRDGDDDDDDGLPRMTDAVLDCEIVAVDAIGEQRRLLPFQNLSTRSRGSSAAATNAAAAATATTTTSQAGGSVRVLLVLFDVLSVNGESLVATPLETRMRRLTHMFAPRVQPGVLELASQQTFAPSDAEELSAYLQLSISQSCEGLMAKSLASLYEPSKRSDSWMKLKRDMIDGLADTFDVVPIGAWYGNGRKAGWFSPWLVALYDRELGQWQCLCRVLSGFSDSFYKAKTQEYTERGLLDRPPSYVDSGERCSVYFTPFEVWEIRGQELSISPVHRAGAHLSPTGSGFSLRFPRFVRIRDDKTIEQATESSDVVDMFERQVNRGGGGGAQ</sequence>
<dbReference type="NCBIfam" id="TIGR00574">
    <property type="entry name" value="dnl1"/>
    <property type="match status" value="1"/>
</dbReference>
<evidence type="ECO:0000256" key="4">
    <source>
        <dbReference type="ARBA" id="ARBA00022723"/>
    </source>
</evidence>
<dbReference type="EC" id="6.5.1.1" evidence="14"/>
<dbReference type="PROSITE" id="PS50160">
    <property type="entry name" value="DNA_LIGASE_A3"/>
    <property type="match status" value="1"/>
</dbReference>
<dbReference type="InterPro" id="IPR050191">
    <property type="entry name" value="ATP-dep_DNA_ligase"/>
</dbReference>
<dbReference type="InterPro" id="IPR012308">
    <property type="entry name" value="DNA_ligase_ATP-dep_N"/>
</dbReference>
<comment type="caution">
    <text evidence="19">The sequence shown here is derived from an EMBL/GenBank/DDBJ whole genome shotgun (WGS) entry which is preliminary data.</text>
</comment>
<dbReference type="InterPro" id="IPR016059">
    <property type="entry name" value="DNA_ligase_ATP-dep_CS"/>
</dbReference>
<dbReference type="InterPro" id="IPR011084">
    <property type="entry name" value="DRMBL"/>
</dbReference>
<feature type="region of interest" description="Disordered" evidence="16">
    <location>
        <begin position="490"/>
        <end position="548"/>
    </location>
</feature>
<evidence type="ECO:0000256" key="16">
    <source>
        <dbReference type="SAM" id="MobiDB-lite"/>
    </source>
</evidence>
<feature type="compositionally biased region" description="Basic and acidic residues" evidence="16">
    <location>
        <begin position="535"/>
        <end position="548"/>
    </location>
</feature>
<evidence type="ECO:0000256" key="11">
    <source>
        <dbReference type="ARBA" id="ARBA00023242"/>
    </source>
</evidence>
<dbReference type="CDD" id="cd16273">
    <property type="entry name" value="SNM1A-1C-like_MBL-fold"/>
    <property type="match status" value="1"/>
</dbReference>
<keyword evidence="5 14" id="KW-0547">Nucleotide-binding</keyword>
<dbReference type="InterPro" id="IPR001279">
    <property type="entry name" value="Metallo-B-lactamas"/>
</dbReference>
<dbReference type="GO" id="GO:0006273">
    <property type="term" value="P:lagging strand elongation"/>
    <property type="evidence" value="ECO:0007669"/>
    <property type="project" value="TreeGrafter"/>
</dbReference>
<evidence type="ECO:0000256" key="8">
    <source>
        <dbReference type="ARBA" id="ARBA00022833"/>
    </source>
</evidence>
<keyword evidence="10 13" id="KW-0234">DNA repair</keyword>
<feature type="compositionally biased region" description="Pro residues" evidence="16">
    <location>
        <begin position="599"/>
        <end position="625"/>
    </location>
</feature>
<evidence type="ECO:0000256" key="3">
    <source>
        <dbReference type="ARBA" id="ARBA00022705"/>
    </source>
</evidence>
<dbReference type="Proteomes" id="UP000660262">
    <property type="component" value="Unassembled WGS sequence"/>
</dbReference>
<evidence type="ECO:0000256" key="7">
    <source>
        <dbReference type="ARBA" id="ARBA00022771"/>
    </source>
</evidence>
<evidence type="ECO:0000259" key="18">
    <source>
        <dbReference type="PROSITE" id="PS51908"/>
    </source>
</evidence>
<keyword evidence="14" id="KW-0233">DNA recombination</keyword>
<dbReference type="SMART" id="SM00734">
    <property type="entry name" value="ZnF_Rad18"/>
    <property type="match status" value="1"/>
</dbReference>
<feature type="region of interest" description="Disordered" evidence="16">
    <location>
        <begin position="309"/>
        <end position="345"/>
    </location>
</feature>
<evidence type="ECO:0000256" key="14">
    <source>
        <dbReference type="RuleBase" id="RU000617"/>
    </source>
</evidence>
<dbReference type="InterPro" id="IPR006642">
    <property type="entry name" value="Rad18_UBZ4"/>
</dbReference>
<organism evidence="19 20">
    <name type="scientific">Pycnococcus provasolii</name>
    <dbReference type="NCBI Taxonomy" id="41880"/>
    <lineage>
        <taxon>Eukaryota</taxon>
        <taxon>Viridiplantae</taxon>
        <taxon>Chlorophyta</taxon>
        <taxon>Pseudoscourfieldiophyceae</taxon>
        <taxon>Pseudoscourfieldiales</taxon>
        <taxon>Pycnococcaceae</taxon>
        <taxon>Pycnococcus</taxon>
    </lineage>
</organism>
<dbReference type="InterPro" id="IPR036599">
    <property type="entry name" value="DNA_ligase_N_sf"/>
</dbReference>
<feature type="compositionally biased region" description="Low complexity" evidence="16">
    <location>
        <begin position="318"/>
        <end position="334"/>
    </location>
</feature>
<evidence type="ECO:0000256" key="6">
    <source>
        <dbReference type="ARBA" id="ARBA00022763"/>
    </source>
</evidence>
<dbReference type="GO" id="GO:0003910">
    <property type="term" value="F:DNA ligase (ATP) activity"/>
    <property type="evidence" value="ECO:0007669"/>
    <property type="project" value="UniProtKB-EC"/>
</dbReference>
<comment type="similarity">
    <text evidence="1 15">Belongs to the ATP-dependent DNA ligase family.</text>
</comment>
<dbReference type="GO" id="GO:0003677">
    <property type="term" value="F:DNA binding"/>
    <property type="evidence" value="ECO:0007669"/>
    <property type="project" value="InterPro"/>
</dbReference>
<dbReference type="Gene3D" id="3.30.470.30">
    <property type="entry name" value="DNA ligase/mRNA capping enzyme"/>
    <property type="match status" value="1"/>
</dbReference>
<evidence type="ECO:0000256" key="13">
    <source>
        <dbReference type="PROSITE-ProRule" id="PRU01256"/>
    </source>
</evidence>
<dbReference type="Pfam" id="PF12706">
    <property type="entry name" value="Lactamase_B_2"/>
    <property type="match status" value="1"/>
</dbReference>
<dbReference type="Pfam" id="PF04679">
    <property type="entry name" value="DNA_ligase_A_C"/>
    <property type="match status" value="1"/>
</dbReference>
<dbReference type="Gene3D" id="2.40.50.140">
    <property type="entry name" value="Nucleic acid-binding proteins"/>
    <property type="match status" value="1"/>
</dbReference>
<dbReference type="Pfam" id="PF01068">
    <property type="entry name" value="DNA_ligase_A_M"/>
    <property type="match status" value="1"/>
</dbReference>
<keyword evidence="11" id="KW-0539">Nucleus</keyword>
<protein>
    <recommendedName>
        <fullName evidence="14">DNA ligase</fullName>
        <ecNumber evidence="14">6.5.1.1</ecNumber>
    </recommendedName>
</protein>
<dbReference type="GO" id="GO:0005524">
    <property type="term" value="F:ATP binding"/>
    <property type="evidence" value="ECO:0007669"/>
    <property type="project" value="UniProtKB-KW"/>
</dbReference>
<keyword evidence="8" id="KW-0862">Zinc</keyword>
<dbReference type="GO" id="GO:0008270">
    <property type="term" value="F:zinc ion binding"/>
    <property type="evidence" value="ECO:0007669"/>
    <property type="project" value="UniProtKB-KW"/>
</dbReference>
<evidence type="ECO:0000256" key="15">
    <source>
        <dbReference type="RuleBase" id="RU004196"/>
    </source>
</evidence>
<dbReference type="InterPro" id="IPR000977">
    <property type="entry name" value="DNA_ligase_ATP-dep"/>
</dbReference>
<dbReference type="InterPro" id="IPR012310">
    <property type="entry name" value="DNA_ligase_ATP-dep_cent"/>
</dbReference>
<dbReference type="SUPFAM" id="SSF117018">
    <property type="entry name" value="ATP-dependent DNA ligase DNA-binding domain"/>
    <property type="match status" value="1"/>
</dbReference>
<dbReference type="PROSITE" id="PS51908">
    <property type="entry name" value="ZF_UBZ4"/>
    <property type="match status" value="1"/>
</dbReference>
<dbReference type="SUPFAM" id="SSF50249">
    <property type="entry name" value="Nucleic acid-binding proteins"/>
    <property type="match status" value="1"/>
</dbReference>
<dbReference type="GO" id="GO:0006310">
    <property type="term" value="P:DNA recombination"/>
    <property type="evidence" value="ECO:0007669"/>
    <property type="project" value="UniProtKB-KW"/>
</dbReference>
<dbReference type="CDD" id="cd07969">
    <property type="entry name" value="OBF_DNA_ligase_I"/>
    <property type="match status" value="1"/>
</dbReference>
<dbReference type="InterPro" id="IPR012340">
    <property type="entry name" value="NA-bd_OB-fold"/>
</dbReference>
<dbReference type="InterPro" id="IPR036866">
    <property type="entry name" value="RibonucZ/Hydroxyglut_hydro"/>
</dbReference>
<feature type="compositionally biased region" description="Polar residues" evidence="16">
    <location>
        <begin position="687"/>
        <end position="700"/>
    </location>
</feature>
<feature type="compositionally biased region" description="Acidic residues" evidence="16">
    <location>
        <begin position="498"/>
        <end position="521"/>
    </location>
</feature>
<feature type="domain" description="ATP-dependent DNA ligase family profile" evidence="17">
    <location>
        <begin position="1164"/>
        <end position="1302"/>
    </location>
</feature>
<dbReference type="InterPro" id="IPR012309">
    <property type="entry name" value="DNA_ligase_ATP-dep_C"/>
</dbReference>
<reference evidence="19" key="1">
    <citation type="submission" date="2020-10" db="EMBL/GenBank/DDBJ databases">
        <title>Unveiling of a novel bifunctional photoreceptor, Dualchrome1, isolated from a cosmopolitan green alga.</title>
        <authorList>
            <person name="Suzuki S."/>
            <person name="Kawachi M."/>
        </authorList>
    </citation>
    <scope>NUCLEOTIDE SEQUENCE</scope>
    <source>
        <strain evidence="19">NIES 2893</strain>
    </source>
</reference>
<evidence type="ECO:0000313" key="20">
    <source>
        <dbReference type="Proteomes" id="UP000660262"/>
    </source>
</evidence>
<evidence type="ECO:0000259" key="17">
    <source>
        <dbReference type="PROSITE" id="PS50160"/>
    </source>
</evidence>
<feature type="region of interest" description="Disordered" evidence="16">
    <location>
        <begin position="577"/>
        <end position="630"/>
    </location>
</feature>
<dbReference type="PROSITE" id="PS00333">
    <property type="entry name" value="DNA_LIGASE_A2"/>
    <property type="match status" value="1"/>
</dbReference>
<keyword evidence="6 13" id="KW-0227">DNA damage</keyword>
<dbReference type="Pfam" id="PF04675">
    <property type="entry name" value="DNA_ligase_A_N"/>
    <property type="match status" value="1"/>
</dbReference>
<keyword evidence="2 14" id="KW-0436">Ligase</keyword>
<evidence type="ECO:0000256" key="10">
    <source>
        <dbReference type="ARBA" id="ARBA00023204"/>
    </source>
</evidence>
<name>A0A830H9C1_9CHLO</name>
<dbReference type="Gene3D" id="3.60.15.10">
    <property type="entry name" value="Ribonuclease Z/Hydroxyacylglutathione hydrolase-like"/>
    <property type="match status" value="1"/>
</dbReference>
<keyword evidence="4" id="KW-0479">Metal-binding</keyword>
<keyword evidence="7 13" id="KW-0863">Zinc-finger</keyword>
<dbReference type="PROSITE" id="PS00697">
    <property type="entry name" value="DNA_LIGASE_A1"/>
    <property type="match status" value="1"/>
</dbReference>
<dbReference type="PANTHER" id="PTHR45674:SF9">
    <property type="entry name" value="DNA LIGASE 3"/>
    <property type="match status" value="1"/>
</dbReference>
<evidence type="ECO:0000256" key="12">
    <source>
        <dbReference type="ARBA" id="ARBA00034003"/>
    </source>
</evidence>
<dbReference type="GO" id="GO:0006281">
    <property type="term" value="P:DNA repair"/>
    <property type="evidence" value="ECO:0007669"/>
    <property type="project" value="UniProtKB-KW"/>
</dbReference>